<dbReference type="EMBL" id="NWUJ01000003">
    <property type="protein sequence ID" value="PFH36168.1"/>
    <property type="molecule type" value="Genomic_DNA"/>
</dbReference>
<dbReference type="RefSeq" id="XP_029220177.1">
    <property type="nucleotide sequence ID" value="XM_029362811.1"/>
</dbReference>
<dbReference type="InterPro" id="IPR028352">
    <property type="entry name" value="Surface_antig_SAG1"/>
</dbReference>
<dbReference type="Proteomes" id="UP000224006">
    <property type="component" value="Chromosome III"/>
</dbReference>
<feature type="chain" id="PRO_5013083536" evidence="1">
    <location>
        <begin position="38"/>
        <end position="385"/>
    </location>
</feature>
<keyword evidence="4" id="KW-1185">Reference proteome</keyword>
<dbReference type="AlphaFoldDB" id="A0A2A9MCF3"/>
<feature type="signal peptide" evidence="1">
    <location>
        <begin position="1"/>
        <end position="37"/>
    </location>
</feature>
<dbReference type="KEGG" id="bbes:BESB_043600"/>
<dbReference type="GO" id="GO:0016020">
    <property type="term" value="C:membrane"/>
    <property type="evidence" value="ECO:0007669"/>
    <property type="project" value="InterPro"/>
</dbReference>
<dbReference type="InterPro" id="IPR007226">
    <property type="entry name" value="SRS_dom"/>
</dbReference>
<name>A0A2A9MCF3_BESBE</name>
<dbReference type="Pfam" id="PF04092">
    <property type="entry name" value="SAG"/>
    <property type="match status" value="2"/>
</dbReference>
<dbReference type="InterPro" id="IPR036755">
    <property type="entry name" value="SRS_dom_sf"/>
</dbReference>
<keyword evidence="1" id="KW-0732">Signal</keyword>
<proteinExistence type="predicted"/>
<comment type="caution">
    <text evidence="3">The sequence shown here is derived from an EMBL/GenBank/DDBJ whole genome shotgun (WGS) entry which is preliminary data.</text>
</comment>
<dbReference type="GeneID" id="40309290"/>
<dbReference type="Gene3D" id="2.60.40.1320">
    <property type="entry name" value="SRS domain"/>
    <property type="match status" value="2"/>
</dbReference>
<gene>
    <name evidence="3" type="ORF">BESB_043600</name>
</gene>
<reference evidence="3 4" key="1">
    <citation type="submission" date="2017-09" db="EMBL/GenBank/DDBJ databases">
        <title>Genome sequencing of Besnoitia besnoiti strain Bb-Ger1.</title>
        <authorList>
            <person name="Schares G."/>
            <person name="Venepally P."/>
            <person name="Lorenzi H.A."/>
        </authorList>
    </citation>
    <scope>NUCLEOTIDE SEQUENCE [LARGE SCALE GENOMIC DNA]</scope>
    <source>
        <strain evidence="3 4">Bb-Ger1</strain>
    </source>
</reference>
<feature type="domain" description="SRS" evidence="2">
    <location>
        <begin position="217"/>
        <end position="352"/>
    </location>
</feature>
<evidence type="ECO:0000259" key="2">
    <source>
        <dbReference type="Pfam" id="PF04092"/>
    </source>
</evidence>
<evidence type="ECO:0000256" key="1">
    <source>
        <dbReference type="SAM" id="SignalP"/>
    </source>
</evidence>
<protein>
    <submittedName>
        <fullName evidence="3">SAG-related sequence</fullName>
    </submittedName>
</protein>
<sequence length="385" mass="40174">MAAIRRRVHGRTAFKSKARKLLAVCLGGVLALSGGQGANGQAQDSPLMHNLRLENKPGSGPAGLSTCNFSTDDEAPTEPILTLSKDQTTVTLECTGNEAKFVPTEPTNVCVVKKDEAALKGSPVSEEDPSLKDCQGNTRKATVEQMALKDLLGVKDTIQWTDVSTPGIKKALHLESQQLPLTDKAFFVGCHKTPEDTPQKCKVTVNILARESTAEENVAKCAYGAASNNASPLKVDLSEANNTMELVCGNEGSIHPLSYTAKFCTDKGMDNCSEEYKDILPDFDAAWWTPGEGGGESAKLTIPAAGFPAEDQSFYIGCLHKTQQTESPPVSSSTTPGDAAAVFSPCSVLVTVKAASSDASAVPEASAATAAAAGVALTGILAGSL</sequence>
<dbReference type="SUPFAM" id="SSF74877">
    <property type="entry name" value="Major surface antigen p30, SAG1"/>
    <property type="match status" value="2"/>
</dbReference>
<dbReference type="VEuPathDB" id="ToxoDB:BESB_043600"/>
<evidence type="ECO:0000313" key="4">
    <source>
        <dbReference type="Proteomes" id="UP000224006"/>
    </source>
</evidence>
<evidence type="ECO:0000313" key="3">
    <source>
        <dbReference type="EMBL" id="PFH36168.1"/>
    </source>
</evidence>
<dbReference type="PRINTS" id="PR01801">
    <property type="entry name" value="SURFCEANTIGN"/>
</dbReference>
<accession>A0A2A9MCF3</accession>
<organism evidence="3 4">
    <name type="scientific">Besnoitia besnoiti</name>
    <name type="common">Apicomplexan protozoan</name>
    <dbReference type="NCBI Taxonomy" id="94643"/>
    <lineage>
        <taxon>Eukaryota</taxon>
        <taxon>Sar</taxon>
        <taxon>Alveolata</taxon>
        <taxon>Apicomplexa</taxon>
        <taxon>Conoidasida</taxon>
        <taxon>Coccidia</taxon>
        <taxon>Eucoccidiorida</taxon>
        <taxon>Eimeriorina</taxon>
        <taxon>Sarcocystidae</taxon>
        <taxon>Besnoitia</taxon>
    </lineage>
</organism>
<feature type="domain" description="SRS" evidence="2">
    <location>
        <begin position="66"/>
        <end position="207"/>
    </location>
</feature>